<evidence type="ECO:0000313" key="3">
    <source>
        <dbReference type="Proteomes" id="UP000199017"/>
    </source>
</evidence>
<dbReference type="Proteomes" id="UP000199017">
    <property type="component" value="Unassembled WGS sequence"/>
</dbReference>
<proteinExistence type="predicted"/>
<accession>A0A1G8GY09</accession>
<sequence>MAWESHWFYIAAGVLLHVLALSFVLPNHMFSSDAGSEENGLYEGGVNISNHIDRTSRILLKTRRQQ</sequence>
<feature type="transmembrane region" description="Helical" evidence="1">
    <location>
        <begin position="6"/>
        <end position="25"/>
    </location>
</feature>
<dbReference type="EMBL" id="FNDU01000004">
    <property type="protein sequence ID" value="SDH99283.1"/>
    <property type="molecule type" value="Genomic_DNA"/>
</dbReference>
<dbReference type="AlphaFoldDB" id="A0A1G8GY09"/>
<keyword evidence="1" id="KW-0812">Transmembrane</keyword>
<keyword evidence="1" id="KW-1133">Transmembrane helix</keyword>
<protein>
    <submittedName>
        <fullName evidence="2">Uncharacterized protein</fullName>
    </submittedName>
</protein>
<keyword evidence="1" id="KW-0472">Membrane</keyword>
<organism evidence="2 3">
    <name type="scientific">Alteribacillus bidgolensis</name>
    <dbReference type="NCBI Taxonomy" id="930129"/>
    <lineage>
        <taxon>Bacteria</taxon>
        <taxon>Bacillati</taxon>
        <taxon>Bacillota</taxon>
        <taxon>Bacilli</taxon>
        <taxon>Bacillales</taxon>
        <taxon>Bacillaceae</taxon>
        <taxon>Alteribacillus</taxon>
    </lineage>
</organism>
<evidence type="ECO:0000256" key="1">
    <source>
        <dbReference type="SAM" id="Phobius"/>
    </source>
</evidence>
<name>A0A1G8GY09_9BACI</name>
<reference evidence="2 3" key="1">
    <citation type="submission" date="2016-10" db="EMBL/GenBank/DDBJ databases">
        <authorList>
            <person name="de Groot N.N."/>
        </authorList>
    </citation>
    <scope>NUCLEOTIDE SEQUENCE [LARGE SCALE GENOMIC DNA]</scope>
    <source>
        <strain evidence="3">P4B,CCM 7963,CECT 7998,DSM 25260,IBRC-M 10614,KCTC 13821</strain>
    </source>
</reference>
<dbReference type="RefSeq" id="WP_091583288.1">
    <property type="nucleotide sequence ID" value="NZ_FNDU01000004.1"/>
</dbReference>
<evidence type="ECO:0000313" key="2">
    <source>
        <dbReference type="EMBL" id="SDH99283.1"/>
    </source>
</evidence>
<keyword evidence="3" id="KW-1185">Reference proteome</keyword>
<gene>
    <name evidence="2" type="ORF">SAMN05216352_10418</name>
</gene>